<keyword evidence="1" id="KW-0268">Exocytosis</keyword>
<reference evidence="4" key="1">
    <citation type="submission" date="2013-03" db="EMBL/GenBank/DDBJ databases">
        <title>The Genome Sequence of Anopheles christyi ACHKN1017.</title>
        <authorList>
            <consortium name="The Broad Institute Genomics Platform"/>
            <person name="Neafsey D.E."/>
            <person name="Besansky N."/>
            <person name="Walker B."/>
            <person name="Young S.K."/>
            <person name="Zeng Q."/>
            <person name="Gargeya S."/>
            <person name="Fitzgerald M."/>
            <person name="Haas B."/>
            <person name="Abouelleil A."/>
            <person name="Allen A.W."/>
            <person name="Alvarado L."/>
            <person name="Arachchi H.M."/>
            <person name="Berlin A.M."/>
            <person name="Chapman S.B."/>
            <person name="Gainer-Dewar J."/>
            <person name="Goldberg J."/>
            <person name="Griggs A."/>
            <person name="Gujja S."/>
            <person name="Hansen M."/>
            <person name="Howarth C."/>
            <person name="Imamovic A."/>
            <person name="Ireland A."/>
            <person name="Larimer J."/>
            <person name="McCowan C."/>
            <person name="Murphy C."/>
            <person name="Pearson M."/>
            <person name="Poon T.W."/>
            <person name="Priest M."/>
            <person name="Roberts A."/>
            <person name="Saif S."/>
            <person name="Shea T."/>
            <person name="Sisk P."/>
            <person name="Sykes S."/>
            <person name="Wortman J."/>
            <person name="Nusbaum C."/>
            <person name="Birren B."/>
        </authorList>
    </citation>
    <scope>NUCLEOTIDE SEQUENCE [LARGE SCALE GENOMIC DNA]</scope>
    <source>
        <strain evidence="4">ACHKN1017</strain>
    </source>
</reference>
<proteinExistence type="predicted"/>
<feature type="region of interest" description="Disordered" evidence="2">
    <location>
        <begin position="1"/>
        <end position="21"/>
    </location>
</feature>
<dbReference type="InterPro" id="IPR052095">
    <property type="entry name" value="UNC-13_domain"/>
</dbReference>
<dbReference type="GO" id="GO:0006887">
    <property type="term" value="P:exocytosis"/>
    <property type="evidence" value="ECO:0007669"/>
    <property type="project" value="UniProtKB-KW"/>
</dbReference>
<dbReference type="EnsemblMetazoa" id="ACHR008451-RA">
    <property type="protein sequence ID" value="ACHR008451-PA"/>
    <property type="gene ID" value="ACHR008451"/>
</dbReference>
<evidence type="ECO:0000256" key="1">
    <source>
        <dbReference type="ARBA" id="ARBA00022483"/>
    </source>
</evidence>
<reference evidence="3" key="2">
    <citation type="submission" date="2020-05" db="UniProtKB">
        <authorList>
            <consortium name="EnsemblMetazoa"/>
        </authorList>
    </citation>
    <scope>IDENTIFICATION</scope>
    <source>
        <strain evidence="3">ACHKN1017</strain>
    </source>
</reference>
<organism evidence="3 4">
    <name type="scientific">Anopheles christyi</name>
    <dbReference type="NCBI Taxonomy" id="43041"/>
    <lineage>
        <taxon>Eukaryota</taxon>
        <taxon>Metazoa</taxon>
        <taxon>Ecdysozoa</taxon>
        <taxon>Arthropoda</taxon>
        <taxon>Hexapoda</taxon>
        <taxon>Insecta</taxon>
        <taxon>Pterygota</taxon>
        <taxon>Neoptera</taxon>
        <taxon>Endopterygota</taxon>
        <taxon>Diptera</taxon>
        <taxon>Nematocera</taxon>
        <taxon>Culicoidea</taxon>
        <taxon>Culicidae</taxon>
        <taxon>Anophelinae</taxon>
        <taxon>Anopheles</taxon>
    </lineage>
</organism>
<dbReference type="PANTHER" id="PTHR45999:SF4">
    <property type="entry name" value="UNC-13-4A, ISOFORM B"/>
    <property type="match status" value="1"/>
</dbReference>
<dbReference type="PANTHER" id="PTHR45999">
    <property type="entry name" value="UNC-13-4A, ISOFORM B"/>
    <property type="match status" value="1"/>
</dbReference>
<dbReference type="VEuPathDB" id="VectorBase:ACHR008451"/>
<sequence>MSAVRAVETRAETLPENDNDRLLEDDIERSEQKEHLYLDVLYAIANTVGAPAPGGQMYHTWHIKITRSFFPFPPRAFHRSRRMLLHTQFAHYKEEMYLQAQRVFNVSADRHYRLQHAATEEKPKIIVLTVIVQEAEGLEAKDANGESTL</sequence>
<accession>A0A182KCG4</accession>
<name>A0A182KCG4_9DIPT</name>
<feature type="compositionally biased region" description="Basic and acidic residues" evidence="2">
    <location>
        <begin position="7"/>
        <end position="21"/>
    </location>
</feature>
<dbReference type="GO" id="GO:0099503">
    <property type="term" value="C:secretory vesicle"/>
    <property type="evidence" value="ECO:0007669"/>
    <property type="project" value="TreeGrafter"/>
</dbReference>
<evidence type="ECO:0000313" key="4">
    <source>
        <dbReference type="Proteomes" id="UP000075881"/>
    </source>
</evidence>
<keyword evidence="4" id="KW-1185">Reference proteome</keyword>
<evidence type="ECO:0000313" key="3">
    <source>
        <dbReference type="EnsemblMetazoa" id="ACHR008451-PA"/>
    </source>
</evidence>
<dbReference type="Proteomes" id="UP000075881">
    <property type="component" value="Unassembled WGS sequence"/>
</dbReference>
<protein>
    <submittedName>
        <fullName evidence="3">Uncharacterized protein</fullName>
    </submittedName>
</protein>
<dbReference type="AlphaFoldDB" id="A0A182KCG4"/>
<evidence type="ECO:0000256" key="2">
    <source>
        <dbReference type="SAM" id="MobiDB-lite"/>
    </source>
</evidence>